<dbReference type="RefSeq" id="WP_228854248.1">
    <property type="nucleotide sequence ID" value="NZ_AP024086.1"/>
</dbReference>
<accession>A0A8D5FJP6</accession>
<sequence>MIKKALLLFIFLLTLLCCTVLGLFFLPSFTDIWLIPRLTENLPFATREINLLRISPWQLHGTVILANGEEDRVVLPDVSLHFSPTALINGVIDRIEINGGTIHMQEKEGKSGEKTVADYPLLLPAICKNLTIKNSTVFLHTESRTAFFMINGTVQTRFKSTDTGKKQLQGLQAEINLDGFLPLTADIQLKENPKGYAIHIAATLPDIDRATVSVPSLHEYSPKGSMFLEGDLETEGITKISMAEIKATFTGLHISRENGSFGTSPSGKPVILHIRKKKNKIFSTIQGIFFSGPVSGSVDFSGEFDLSDNRFSGSAQSLLHSPAIPLKITFSGRQKNHGTTLRFTAKTGAPARDKARFTVSPLNLGGNLTLEEGHISGRVQGTAGSVFIERETELKDISFSIPVRFPLSEKKKSSGSFSIDTVNYKDNTIAGLEGTLSYSRNSAVFGVDVRAAFQPGLSLQCRGTVTLPAFLRGECTLPETAVDSASLPSFIALPPETSFSGRIQAAARFAIKNSIFSGRAQTSLSNGTLVQGETRLEGINLNMTLPDLPHVRSSPGQLCTIDAVTLGKISLNNGRIRFRIEDDQSVFIEKGGFSWCGGQVESSSFRLSRTAEKLKTTLYCDRLKFTQLLDQFGIKDTEGEGSLNGKLPVILSKTGITFDNGFLFSTPGHSGIVHFNNTGQLRENMPGIDQTPYLDYSMQALENFSYNWTRLTFNSEADDLLIKMQLDGKPATPLPFGYKNGRIISTEQGAGLQHPVRLDLNFRIPLTELFRYGKNMQSIMENMQ</sequence>
<dbReference type="Pfam" id="PF11739">
    <property type="entry name" value="YdbH-like"/>
    <property type="match status" value="1"/>
</dbReference>
<name>A0A8D5FJP6_9BACT</name>
<keyword evidence="2" id="KW-1185">Reference proteome</keyword>
<evidence type="ECO:0000313" key="1">
    <source>
        <dbReference type="EMBL" id="BCL61831.1"/>
    </source>
</evidence>
<reference evidence="1" key="1">
    <citation type="submission" date="2020-09" db="EMBL/GenBank/DDBJ databases">
        <title>Desulfogranum mesoprofundum gen. nov., sp. nov., a novel mesophilic, sulfate-reducing chemolithoautotroph isolated from a deep-sea hydrothermal vent chimney in the Suiyo Seamount.</title>
        <authorList>
            <person name="Hashimoto Y."/>
            <person name="Nakagawa S."/>
        </authorList>
    </citation>
    <scope>NUCLEOTIDE SEQUENCE</scope>
    <source>
        <strain evidence="1">KT2</strain>
    </source>
</reference>
<protein>
    <recommendedName>
        <fullName evidence="3">Dicarboxylate transport domain-containing protein</fullName>
    </recommendedName>
</protein>
<organism evidence="1 2">
    <name type="scientific">Desulfomarina profundi</name>
    <dbReference type="NCBI Taxonomy" id="2772557"/>
    <lineage>
        <taxon>Bacteria</taxon>
        <taxon>Pseudomonadati</taxon>
        <taxon>Thermodesulfobacteriota</taxon>
        <taxon>Desulfobulbia</taxon>
        <taxon>Desulfobulbales</taxon>
        <taxon>Desulfobulbaceae</taxon>
        <taxon>Desulfomarina</taxon>
    </lineage>
</organism>
<evidence type="ECO:0000313" key="2">
    <source>
        <dbReference type="Proteomes" id="UP000826725"/>
    </source>
</evidence>
<proteinExistence type="predicted"/>
<dbReference type="EMBL" id="AP024086">
    <property type="protein sequence ID" value="BCL61831.1"/>
    <property type="molecule type" value="Genomic_DNA"/>
</dbReference>
<gene>
    <name evidence="1" type="ORF">DGMP_25240</name>
</gene>
<dbReference type="AlphaFoldDB" id="A0A8D5FJP6"/>
<evidence type="ECO:0008006" key="3">
    <source>
        <dbReference type="Google" id="ProtNLM"/>
    </source>
</evidence>
<dbReference type="InterPro" id="IPR021730">
    <property type="entry name" value="YdbH"/>
</dbReference>
<dbReference type="KEGG" id="dbk:DGMP_25240"/>
<dbReference type="Proteomes" id="UP000826725">
    <property type="component" value="Chromosome"/>
</dbReference>